<dbReference type="Pfam" id="PF14574">
    <property type="entry name" value="RACo_C_ter"/>
    <property type="match status" value="1"/>
</dbReference>
<dbReference type="PROSITE" id="PS51085">
    <property type="entry name" value="2FE2S_FER_2"/>
    <property type="match status" value="1"/>
</dbReference>
<evidence type="ECO:0000313" key="2">
    <source>
        <dbReference type="EMBL" id="SDG43244.1"/>
    </source>
</evidence>
<protein>
    <submittedName>
        <fullName evidence="2">Uncharacterized 2Fe-2 and 4Fe-4S clusters-containing protein, contains DUF4445 domain</fullName>
    </submittedName>
</protein>
<dbReference type="Gene3D" id="3.40.109.40">
    <property type="match status" value="1"/>
</dbReference>
<dbReference type="GO" id="GO:0051536">
    <property type="term" value="F:iron-sulfur cluster binding"/>
    <property type="evidence" value="ECO:0007669"/>
    <property type="project" value="InterPro"/>
</dbReference>
<dbReference type="InterPro" id="IPR027980">
    <property type="entry name" value="RACo_C"/>
</dbReference>
<reference evidence="2 3" key="1">
    <citation type="submission" date="2016-10" db="EMBL/GenBank/DDBJ databases">
        <authorList>
            <person name="de Groot N.N."/>
        </authorList>
    </citation>
    <scope>NUCLEOTIDE SEQUENCE [LARGE SCALE GENOMIC DNA]</scope>
    <source>
        <strain evidence="2 3">DSM 569</strain>
    </source>
</reference>
<organism evidence="2 3">
    <name type="scientific">Thermoanaerobacter thermohydrosulfuricus</name>
    <name type="common">Clostridium thermohydrosulfuricum</name>
    <dbReference type="NCBI Taxonomy" id="1516"/>
    <lineage>
        <taxon>Bacteria</taxon>
        <taxon>Bacillati</taxon>
        <taxon>Bacillota</taxon>
        <taxon>Clostridia</taxon>
        <taxon>Thermoanaerobacterales</taxon>
        <taxon>Thermoanaerobacteraceae</taxon>
        <taxon>Thermoanaerobacter</taxon>
    </lineage>
</organism>
<dbReference type="PANTHER" id="PTHR42895">
    <property type="entry name" value="IRON-SULFUR CLUSTER-BINDING PROTEIN-RELATED"/>
    <property type="match status" value="1"/>
</dbReference>
<dbReference type="AlphaFoldDB" id="A0A1G7U745"/>
<dbReference type="CDD" id="cd00207">
    <property type="entry name" value="fer2"/>
    <property type="match status" value="1"/>
</dbReference>
<dbReference type="InterPro" id="IPR042259">
    <property type="entry name" value="Raco-like_middle_sf"/>
</dbReference>
<gene>
    <name evidence="2" type="ORF">SAMN04244560_02343</name>
</gene>
<dbReference type="InterPro" id="IPR043129">
    <property type="entry name" value="ATPase_NBD"/>
</dbReference>
<dbReference type="InterPro" id="IPR041414">
    <property type="entry name" value="Raco-like_middle"/>
</dbReference>
<name>A0A1G7U745_THETY</name>
<dbReference type="InterPro" id="IPR001041">
    <property type="entry name" value="2Fe-2S_ferredoxin-type"/>
</dbReference>
<evidence type="ECO:0000259" key="1">
    <source>
        <dbReference type="PROSITE" id="PS51085"/>
    </source>
</evidence>
<dbReference type="EMBL" id="FNBS01000074">
    <property type="protein sequence ID" value="SDG43244.1"/>
    <property type="molecule type" value="Genomic_DNA"/>
</dbReference>
<accession>A0A1G7U745</accession>
<dbReference type="PANTHER" id="PTHR42895:SF2">
    <property type="entry name" value="IRON-SULFUR CLUSTER PROTEIN"/>
    <property type="match status" value="1"/>
</dbReference>
<dbReference type="SUPFAM" id="SSF53067">
    <property type="entry name" value="Actin-like ATPase domain"/>
    <property type="match status" value="1"/>
</dbReference>
<proteinExistence type="predicted"/>
<dbReference type="SUPFAM" id="SSF56507">
    <property type="entry name" value="Methionine synthase activation domain-like"/>
    <property type="match status" value="1"/>
</dbReference>
<dbReference type="Proteomes" id="UP000183404">
    <property type="component" value="Unassembled WGS sequence"/>
</dbReference>
<dbReference type="InterPro" id="IPR012675">
    <property type="entry name" value="Beta-grasp_dom_sf"/>
</dbReference>
<dbReference type="RefSeq" id="WP_019907625.1">
    <property type="nucleotide sequence ID" value="NZ_FNBS01000074.1"/>
</dbReference>
<dbReference type="InterPro" id="IPR036010">
    <property type="entry name" value="2Fe-2S_ferredoxin-like_sf"/>
</dbReference>
<evidence type="ECO:0000313" key="3">
    <source>
        <dbReference type="Proteomes" id="UP000183404"/>
    </source>
</evidence>
<dbReference type="Gene3D" id="3.30.420.480">
    <property type="entry name" value="Domain of unknown function (DUF4445)"/>
    <property type="match status" value="1"/>
</dbReference>
<dbReference type="Gene3D" id="3.10.20.880">
    <property type="match status" value="1"/>
</dbReference>
<dbReference type="Pfam" id="PF00111">
    <property type="entry name" value="Fer2"/>
    <property type="match status" value="1"/>
</dbReference>
<dbReference type="Gene3D" id="3.10.20.30">
    <property type="match status" value="1"/>
</dbReference>
<dbReference type="SUPFAM" id="SSF54292">
    <property type="entry name" value="2Fe-2S ferredoxin-like"/>
    <property type="match status" value="1"/>
</dbReference>
<dbReference type="GO" id="GO:0008705">
    <property type="term" value="F:methionine synthase activity"/>
    <property type="evidence" value="ECO:0007669"/>
    <property type="project" value="InterPro"/>
</dbReference>
<dbReference type="InterPro" id="IPR040506">
    <property type="entry name" value="RACo_linker"/>
</dbReference>
<dbReference type="InterPro" id="IPR052911">
    <property type="entry name" value="Corrinoid_activation_enz"/>
</dbReference>
<sequence length="821" mass="91500">MFSKDVVQKVKDLSLEKLKNMNFDVDQYLIEEATGEVQSLIDYKMIHQVCDNFHIDERENKIIFKTGDYLFGDYIVKNLKEAEYIILAIITLGDRIDKRVNDYFSESNYTKGMILDVIAGVFLEILTNNFWEEVRENAQKYGKEVTDIFYPGNKWDIKNQAVICKLVDSSKIGVNINHSFIITPQKTVSFVCGVGENVKRPVKESVCDDCEAKDCIYRNVPGESKYKVTVRFSSNTKVIEASEGENLFHILVRNGIRLNNFCGGSRICGQCKVILNEELDISDDEKYFLTDKEIKNNVRLACFVEIDRDLEVKVLSEEQKAKILTKENNLLSIESHPRIKTSTVDIRRPTLNDQGDYVKRIKEAVSGEIEIPLGLLSNLPEVLEENDYKVNITIRKNEIISIKKAASKQYNYGIALDIGTTTIAAYLYDLDEGKEVDVYSCLNPQRTFGADVITRITYSISNSQGLYQLHSALINKINEIVEEFCVKNSIDKSDIHEIVAVGNPTMIHFLLNVSSKNIAISPYVPTFTSKIEVKAKEIGININKEGYVITLPLISSYVGADTVAAVLANKIDQSQELCLLVDIGTNGEMVLGNKDNLIASSAAAGPAFEGAGITFGLNGAEGAIDHVDFSKRPFYTTIGNKKAKGICGSGIVDIISELLKYGIVDITGRFLSKEEVKNVPIDIAERITLYKDEPAFLIENGIYVTQKDIRQIQLAKGAILAGINIMIKEMGIDVNEIKKVFLAGGFGNYILPASAIAIGLLPKELQGKILQVGNSAGVGAIMALLSDKELERAIHLQSKISYIELSTHEDFQNEFVKGMYF</sequence>
<dbReference type="Pfam" id="PF17650">
    <property type="entry name" value="RACo_linker"/>
    <property type="match status" value="1"/>
</dbReference>
<feature type="domain" description="2Fe-2S ferredoxin-type" evidence="1">
    <location>
        <begin position="226"/>
        <end position="318"/>
    </location>
</feature>
<dbReference type="InterPro" id="IPR037010">
    <property type="entry name" value="VitB12-dep_Met_synth_activ_sf"/>
</dbReference>
<dbReference type="Pfam" id="PF17651">
    <property type="entry name" value="Raco_middle"/>
    <property type="match status" value="1"/>
</dbReference>